<reference evidence="1 2" key="1">
    <citation type="submission" date="2015-11" db="EMBL/GenBank/DDBJ databases">
        <authorList>
            <person name="Nicholson A.C."/>
            <person name="Humrighouse B.W."/>
            <person name="Graziano J."/>
            <person name="Lasker B."/>
            <person name="Whitney A.M."/>
            <person name="Mcquiston J.R."/>
        </authorList>
    </citation>
    <scope>NUCLEOTIDE SEQUENCE [LARGE SCALE GENOMIC DNA]</scope>
    <source>
        <strain evidence="1 2">G4071</strain>
    </source>
</reference>
<dbReference type="Proteomes" id="UP000064412">
    <property type="component" value="Unassembled WGS sequence"/>
</dbReference>
<evidence type="ECO:0000313" key="1">
    <source>
        <dbReference type="EMBL" id="KUY20898.1"/>
    </source>
</evidence>
<protein>
    <submittedName>
        <fullName evidence="1">Uncharacterized protein</fullName>
    </submittedName>
</protein>
<name>A0ABD4DQY1_ELIMR</name>
<gene>
    <name evidence="1" type="ORF">ATB95_08350</name>
</gene>
<proteinExistence type="predicted"/>
<evidence type="ECO:0000313" key="2">
    <source>
        <dbReference type="Proteomes" id="UP000064412"/>
    </source>
</evidence>
<organism evidence="1 2">
    <name type="scientific">Elizabethkingia miricola</name>
    <name type="common">Chryseobacterium miricola</name>
    <dbReference type="NCBI Taxonomy" id="172045"/>
    <lineage>
        <taxon>Bacteria</taxon>
        <taxon>Pseudomonadati</taxon>
        <taxon>Bacteroidota</taxon>
        <taxon>Flavobacteriia</taxon>
        <taxon>Flavobacteriales</taxon>
        <taxon>Weeksellaceae</taxon>
        <taxon>Elizabethkingia</taxon>
    </lineage>
</organism>
<dbReference type="RefSeq" id="WP_059344532.1">
    <property type="nucleotide sequence ID" value="NZ_FTQX01000016.1"/>
</dbReference>
<dbReference type="AlphaFoldDB" id="A0ABD4DQY1"/>
<dbReference type="EMBL" id="LNOI01000001">
    <property type="protein sequence ID" value="KUY20898.1"/>
    <property type="molecule type" value="Genomic_DNA"/>
</dbReference>
<comment type="caution">
    <text evidence="1">The sequence shown here is derived from an EMBL/GenBank/DDBJ whole genome shotgun (WGS) entry which is preliminary data.</text>
</comment>
<accession>A0ABD4DQY1</accession>
<sequence>MITPTLIQLGDWVILRHDPDQYKRLVVGVVKRINGARELILACGSEREVSAVPEECEKIQP</sequence>